<protein>
    <submittedName>
        <fullName evidence="1">Recombinase RecA</fullName>
    </submittedName>
</protein>
<dbReference type="SUPFAM" id="SSF52540">
    <property type="entry name" value="P-loop containing nucleoside triphosphate hydrolases"/>
    <property type="match status" value="1"/>
</dbReference>
<comment type="caution">
    <text evidence="1">The sequence shown here is derived from an EMBL/GenBank/DDBJ whole genome shotgun (WGS) entry which is preliminary data.</text>
</comment>
<dbReference type="InterPro" id="IPR027417">
    <property type="entry name" value="P-loop_NTPase"/>
</dbReference>
<sequence>MSHTDAHSGVDQIADVLPLHNDGPSSHSSTSAGSDRILYADIGAILDGRTPEPLRPTILQRTDGHALFYPGQVNLLHGDPESGKTWVCLAAVAEQLAAGNRALMIDLDHNGVVAVVGHLLKLGVDETALRSRFRYIDPDDRVTFDRVVEDMADWQPSVVVVDSLGELIPLYGASSISPDDVTRVHRRTLKPLARSGAAVIAVDHLAKGEQARGRLDPGGTLAKSRVLGGASYRVNLAKPFAPGRGGACKLVVAKDRHGGVRGHCDPVPKPVAGVLVLTDGENGSVSWQVVAPAPKAALVGAGAPGSDLERIVEEIVAAADRSGAPRNYGRDRLKEHLKDLHITASNAAWAAAAKRRKHGA</sequence>
<evidence type="ECO:0000313" key="2">
    <source>
        <dbReference type="Proteomes" id="UP001198630"/>
    </source>
</evidence>
<accession>A0AAW4XE77</accession>
<name>A0AAW4XE77_RHORH</name>
<dbReference type="EMBL" id="JAJNCO010000004">
    <property type="protein sequence ID" value="MCD2111409.1"/>
    <property type="molecule type" value="Genomic_DNA"/>
</dbReference>
<dbReference type="Gene3D" id="3.40.50.300">
    <property type="entry name" value="P-loop containing nucleotide triphosphate hydrolases"/>
    <property type="match status" value="1"/>
</dbReference>
<gene>
    <name evidence="1" type="ORF">LQ384_09905</name>
</gene>
<evidence type="ECO:0000313" key="1">
    <source>
        <dbReference type="EMBL" id="MCD2111409.1"/>
    </source>
</evidence>
<dbReference type="RefSeq" id="WP_230789858.1">
    <property type="nucleotide sequence ID" value="NZ_JAJNCO010000004.1"/>
</dbReference>
<dbReference type="Proteomes" id="UP001198630">
    <property type="component" value="Unassembled WGS sequence"/>
</dbReference>
<organism evidence="1 2">
    <name type="scientific">Rhodococcus rhodochrous</name>
    <dbReference type="NCBI Taxonomy" id="1829"/>
    <lineage>
        <taxon>Bacteria</taxon>
        <taxon>Bacillati</taxon>
        <taxon>Actinomycetota</taxon>
        <taxon>Actinomycetes</taxon>
        <taxon>Mycobacteriales</taxon>
        <taxon>Nocardiaceae</taxon>
        <taxon>Rhodococcus</taxon>
    </lineage>
</organism>
<proteinExistence type="predicted"/>
<reference evidence="1" key="1">
    <citation type="submission" date="2021-11" db="EMBL/GenBank/DDBJ databases">
        <title>Development of a sustainable strategy for remediation of hydrocarbon-contaminated territories based on the waste exchange concept.</title>
        <authorList>
            <person name="Elkin A."/>
        </authorList>
    </citation>
    <scope>NUCLEOTIDE SEQUENCE</scope>
    <source>
        <strain evidence="1">IEGM 757</strain>
    </source>
</reference>
<dbReference type="AlphaFoldDB" id="A0AAW4XE77"/>